<feature type="chain" id="PRO_5002047132" evidence="1">
    <location>
        <begin position="19"/>
        <end position="28"/>
    </location>
</feature>
<organism evidence="2">
    <name type="scientific">Arundo donax</name>
    <name type="common">Giant reed</name>
    <name type="synonym">Donax arundinaceus</name>
    <dbReference type="NCBI Taxonomy" id="35708"/>
    <lineage>
        <taxon>Eukaryota</taxon>
        <taxon>Viridiplantae</taxon>
        <taxon>Streptophyta</taxon>
        <taxon>Embryophyta</taxon>
        <taxon>Tracheophyta</taxon>
        <taxon>Spermatophyta</taxon>
        <taxon>Magnoliopsida</taxon>
        <taxon>Liliopsida</taxon>
        <taxon>Poales</taxon>
        <taxon>Poaceae</taxon>
        <taxon>PACMAD clade</taxon>
        <taxon>Arundinoideae</taxon>
        <taxon>Arundineae</taxon>
        <taxon>Arundo</taxon>
    </lineage>
</organism>
<evidence type="ECO:0000313" key="2">
    <source>
        <dbReference type="EMBL" id="JAE02606.1"/>
    </source>
</evidence>
<reference evidence="2" key="1">
    <citation type="submission" date="2014-09" db="EMBL/GenBank/DDBJ databases">
        <authorList>
            <person name="Magalhaes I.L.F."/>
            <person name="Oliveira U."/>
            <person name="Santos F.R."/>
            <person name="Vidigal T.H.D.A."/>
            <person name="Brescovit A.D."/>
            <person name="Santos A.J."/>
        </authorList>
    </citation>
    <scope>NUCLEOTIDE SEQUENCE</scope>
    <source>
        <tissue evidence="2">Shoot tissue taken approximately 20 cm above the soil surface</tissue>
    </source>
</reference>
<protein>
    <submittedName>
        <fullName evidence="2">Uncharacterized protein</fullName>
    </submittedName>
</protein>
<accession>A0A0A9EXP6</accession>
<proteinExistence type="predicted"/>
<name>A0A0A9EXP6_ARUDO</name>
<reference evidence="2" key="2">
    <citation type="journal article" date="2015" name="Data Brief">
        <title>Shoot transcriptome of the giant reed, Arundo donax.</title>
        <authorList>
            <person name="Barrero R.A."/>
            <person name="Guerrero F.D."/>
            <person name="Moolhuijzen P."/>
            <person name="Goolsby J.A."/>
            <person name="Tidwell J."/>
            <person name="Bellgard S.E."/>
            <person name="Bellgard M.I."/>
        </authorList>
    </citation>
    <scope>NUCLEOTIDE SEQUENCE</scope>
    <source>
        <tissue evidence="2">Shoot tissue taken approximately 20 cm above the soil surface</tissue>
    </source>
</reference>
<sequence length="28" mass="2871">MSASFAALLSSLFLLCQASRFCTSGDGS</sequence>
<feature type="signal peptide" evidence="1">
    <location>
        <begin position="1"/>
        <end position="18"/>
    </location>
</feature>
<dbReference type="EMBL" id="GBRH01195290">
    <property type="protein sequence ID" value="JAE02606.1"/>
    <property type="molecule type" value="Transcribed_RNA"/>
</dbReference>
<keyword evidence="1" id="KW-0732">Signal</keyword>
<dbReference type="AlphaFoldDB" id="A0A0A9EXP6"/>
<evidence type="ECO:0000256" key="1">
    <source>
        <dbReference type="SAM" id="SignalP"/>
    </source>
</evidence>